<dbReference type="Pfam" id="PF01979">
    <property type="entry name" value="Amidohydro_1"/>
    <property type="match status" value="1"/>
</dbReference>
<feature type="region of interest" description="Disordered" evidence="2">
    <location>
        <begin position="386"/>
        <end position="416"/>
    </location>
</feature>
<evidence type="ECO:0000313" key="5">
    <source>
        <dbReference type="EMBL" id="KAF4668107.1"/>
    </source>
</evidence>
<name>A0A7J6M9M8_PERCH</name>
<dbReference type="InterPro" id="IPR022591">
    <property type="entry name" value="TAF1_HAT_dom"/>
</dbReference>
<feature type="region of interest" description="Disordered" evidence="2">
    <location>
        <begin position="537"/>
        <end position="556"/>
    </location>
</feature>
<dbReference type="InterPro" id="IPR032466">
    <property type="entry name" value="Metal_Hydrolase"/>
</dbReference>
<keyword evidence="6" id="KW-1185">Reference proteome</keyword>
<dbReference type="OrthoDB" id="21449at2759"/>
<dbReference type="Pfam" id="PF12157">
    <property type="entry name" value="DUF3591"/>
    <property type="match status" value="2"/>
</dbReference>
<feature type="region of interest" description="Disordered" evidence="2">
    <location>
        <begin position="141"/>
        <end position="180"/>
    </location>
</feature>
<organism evidence="5 6">
    <name type="scientific">Perkinsus chesapeaki</name>
    <name type="common">Clam parasite</name>
    <name type="synonym">Perkinsus andrewsi</name>
    <dbReference type="NCBI Taxonomy" id="330153"/>
    <lineage>
        <taxon>Eukaryota</taxon>
        <taxon>Sar</taxon>
        <taxon>Alveolata</taxon>
        <taxon>Perkinsozoa</taxon>
        <taxon>Perkinsea</taxon>
        <taxon>Perkinsida</taxon>
        <taxon>Perkinsidae</taxon>
        <taxon>Perkinsus</taxon>
    </lineage>
</organism>
<feature type="domain" description="Transcription initiation factor TFIID subunit 1 histone acetyltransferase" evidence="4">
    <location>
        <begin position="569"/>
        <end position="830"/>
    </location>
</feature>
<sequence>MSEGAGGGGGSTPLGVDWAAAFASTSFSTPLDGPAEGSSTPASFRLQPLGDEDFAGDFSPQGIGGLTPLAVDGSFTPGFRLQPLGDEEFGGLAQPAPQQLKPLAAVERQQRNYVARLNGSKEGQKARETQWRGSYDIEIMPGGEVITSGPQPPRKRKHSEGDGAMQQQQQTAAGDQWPQVPVSRGMLSGMVLGLDTAVGTVAENGVVTARAPKALPMPIAQEAGRREEQLLREMESLLRGPLSLYCRALEGTDEMLSSFPNFLSMVPTDLVGPEMNSEDEARAAAASEAGSDGSSSDDLDSDLADLRRAARQQMIEDSMRGAPHAECAKELLGIEYWPQFTTIVARKPTPLRINEQRYHRRHLWQAGYDAYNDKWWCRTLSEPLPAVSAESSPNNSAPNTPNTQPAPMQSKRRCRYNTPQEVSLQDDATFVLVEGVEQYPILMHQVGMSAYFNTYFPARVRVMGPTPSAETLGRVRYAGDDGFIPSVYGGNVVRFDPMSGINSCTLLESVLLRAPLFEHQTSPTDFMLIRCQDHTAAGKGAGSRGHGVTLKRSRKQQQPDASVKYINIVRPLERLVCMGQAEPLVKVDPPLPAKINPLMRSRIVLETRKSFRHHKRPLRPDDVVRMFGHANKRTTLERFIAAANQELQIRPGQPMPQLDPSAEMSLVESCKVDSMLDGVRRLCERGVTKLVTSDRIRQAVREIETHESSMSSRSKDERVRYDAMQVEAELKTTPWSLSNDYWEVVEGGKRGAFFEFSHLGDPSGGRGEGVSYVRQQRSVDAALGAGGVASGQRLSQKLGDLRAKSSKELKAEMRKLGTPESQLAGLGRWELVRQLSVLLRGGEDADVALAAAASNELPAKRKQIHSERLATAWRKQYKALSSPETDFSDVDSDEDEANEGDAGGAKPDKAPIDSLEDDLLADLMDSSPKQELLGDSTEEKVPRLKIVTTGREKVTGAPWTRVQYVYGRHNIDIYKRWKMIDNVDSAALKQVITASDSSGGGSNLDKSLKIHQLLRESIEQGKLAPKQVTRCTRCHFYGHEAQDVDRCPVKGNVDSVNSVVTDGCVVWDNETHRIANVCPFSELPADIEVNEHLPHHAIMPGLINCHTHSPMTPLRGYSDDQNLQDWLQKYVWPAEGKFVCPEFVKLGSQLGIYEMLLTGSTTFVDMYMFPQSVAEVANQAHIRQVPEHIRLTGPLLIRCFNGEAVMDIGDGSIEKMIDAAAEYVNNKDNHTEMVTPLNIAHACYTVPEDKLKKVSSIAKAAGTRVHVHLHESQAEVDDYMKQHGESAIDALTEAGLLNDHLIAAHCVHMTDEEIARFAKAGANAVHCPRSNAKLASGIAKVQRMLDAGVNVCLGTDGPCCNNSMDMLQEMQYASLLGKVAGPNMNPKNVNCYTAVRMATINGAKAVGRETDLGSLEVGKLVDMIAIDLGRLENQPVYDPVSSIVYTNQRPVTDVWIGGRRVVQSREVLTMPKPSAEKIAAYQKEIAAFKAEREAAAATSTNQA</sequence>
<dbReference type="CDD" id="cd01298">
    <property type="entry name" value="ATZ_TRZ_like"/>
    <property type="match status" value="1"/>
</dbReference>
<evidence type="ECO:0000259" key="4">
    <source>
        <dbReference type="Pfam" id="PF12157"/>
    </source>
</evidence>
<dbReference type="EMBL" id="JAAPAO010000197">
    <property type="protein sequence ID" value="KAF4668107.1"/>
    <property type="molecule type" value="Genomic_DNA"/>
</dbReference>
<evidence type="ECO:0008006" key="7">
    <source>
        <dbReference type="Google" id="ProtNLM"/>
    </source>
</evidence>
<reference evidence="5 6" key="1">
    <citation type="submission" date="2020-04" db="EMBL/GenBank/DDBJ databases">
        <title>Perkinsus chesapeaki whole genome sequence.</title>
        <authorList>
            <person name="Bogema D.R."/>
        </authorList>
    </citation>
    <scope>NUCLEOTIDE SEQUENCE [LARGE SCALE GENOMIC DNA]</scope>
    <source>
        <strain evidence="5">ATCC PRA-425</strain>
    </source>
</reference>
<evidence type="ECO:0000313" key="6">
    <source>
        <dbReference type="Proteomes" id="UP000591131"/>
    </source>
</evidence>
<dbReference type="SUPFAM" id="SSF51338">
    <property type="entry name" value="Composite domain of metallo-dependent hydrolases"/>
    <property type="match status" value="1"/>
</dbReference>
<keyword evidence="1" id="KW-0378">Hydrolase</keyword>
<feature type="domain" description="Amidohydrolase-related" evidence="3">
    <location>
        <begin position="1098"/>
        <end position="1461"/>
    </location>
</feature>
<feature type="compositionally biased region" description="Low complexity" evidence="2">
    <location>
        <begin position="386"/>
        <end position="407"/>
    </location>
</feature>
<feature type="domain" description="Transcription initiation factor TFIID subunit 1 histone acetyltransferase" evidence="4">
    <location>
        <begin position="409"/>
        <end position="534"/>
    </location>
</feature>
<accession>A0A7J6M9M8</accession>
<proteinExistence type="predicted"/>
<evidence type="ECO:0000256" key="2">
    <source>
        <dbReference type="SAM" id="MobiDB-lite"/>
    </source>
</evidence>
<comment type="caution">
    <text evidence="5">The sequence shown here is derived from an EMBL/GenBank/DDBJ whole genome shotgun (WGS) entry which is preliminary data.</text>
</comment>
<dbReference type="InterPro" id="IPR006680">
    <property type="entry name" value="Amidohydro-rel"/>
</dbReference>
<feature type="compositionally biased region" description="Low complexity" evidence="2">
    <location>
        <begin position="162"/>
        <end position="176"/>
    </location>
</feature>
<dbReference type="InterPro" id="IPR050287">
    <property type="entry name" value="MTA/SAH_deaminase"/>
</dbReference>
<gene>
    <name evidence="5" type="ORF">FOL47_003171</name>
</gene>
<feature type="region of interest" description="Disordered" evidence="2">
    <location>
        <begin position="883"/>
        <end position="911"/>
    </location>
</feature>
<feature type="compositionally biased region" description="Acidic residues" evidence="2">
    <location>
        <begin position="886"/>
        <end position="899"/>
    </location>
</feature>
<evidence type="ECO:0000256" key="1">
    <source>
        <dbReference type="ARBA" id="ARBA00022801"/>
    </source>
</evidence>
<dbReference type="SUPFAM" id="SSF51556">
    <property type="entry name" value="Metallo-dependent hydrolases"/>
    <property type="match status" value="1"/>
</dbReference>
<feature type="compositionally biased region" description="Low complexity" evidence="2">
    <location>
        <begin position="283"/>
        <end position="294"/>
    </location>
</feature>
<protein>
    <recommendedName>
        <fullName evidence="7">5-methylthioadenosine/S-adenosylhomocysteine deaminase</fullName>
    </recommendedName>
</protein>
<dbReference type="Proteomes" id="UP000591131">
    <property type="component" value="Unassembled WGS sequence"/>
</dbReference>
<dbReference type="Gene3D" id="3.20.20.140">
    <property type="entry name" value="Metal-dependent hydrolases"/>
    <property type="match status" value="1"/>
</dbReference>
<feature type="region of interest" description="Disordered" evidence="2">
    <location>
        <begin position="270"/>
        <end position="300"/>
    </location>
</feature>
<evidence type="ECO:0000259" key="3">
    <source>
        <dbReference type="Pfam" id="PF01979"/>
    </source>
</evidence>
<dbReference type="GO" id="GO:0016810">
    <property type="term" value="F:hydrolase activity, acting on carbon-nitrogen (but not peptide) bonds"/>
    <property type="evidence" value="ECO:0007669"/>
    <property type="project" value="InterPro"/>
</dbReference>
<dbReference type="Gene3D" id="2.30.40.10">
    <property type="entry name" value="Urease, subunit C, domain 1"/>
    <property type="match status" value="1"/>
</dbReference>
<dbReference type="PANTHER" id="PTHR43794">
    <property type="entry name" value="AMINOHYDROLASE SSNA-RELATED"/>
    <property type="match status" value="1"/>
</dbReference>
<dbReference type="PANTHER" id="PTHR43794:SF11">
    <property type="entry name" value="AMIDOHYDROLASE-RELATED DOMAIN-CONTAINING PROTEIN"/>
    <property type="match status" value="1"/>
</dbReference>
<dbReference type="InterPro" id="IPR011059">
    <property type="entry name" value="Metal-dep_hydrolase_composite"/>
</dbReference>